<gene>
    <name evidence="2" type="ORF">CP960_08015</name>
</gene>
<sequence length="155" mass="18181">MDLQRHFSKKNIINNLAKYDMYYQISTGKLINITNTKDIDTNIEFQYALGSIYELLKDLQKLENAQELFEDELRNQAAMDAIQNFINNNMQLVKDEKIKIEPIINDINDGNFFNRTMIEICEQNQDKQLKKWGEVITDELATAILQSLKELETKN</sequence>
<dbReference type="AlphaFoldDB" id="A0A2N1J2F3"/>
<organism evidence="2 3">
    <name type="scientific">Malaciobacter halophilus</name>
    <dbReference type="NCBI Taxonomy" id="197482"/>
    <lineage>
        <taxon>Bacteria</taxon>
        <taxon>Pseudomonadati</taxon>
        <taxon>Campylobacterota</taxon>
        <taxon>Epsilonproteobacteria</taxon>
        <taxon>Campylobacterales</taxon>
        <taxon>Arcobacteraceae</taxon>
        <taxon>Malaciobacter</taxon>
    </lineage>
</organism>
<evidence type="ECO:0000256" key="1">
    <source>
        <dbReference type="SAM" id="Coils"/>
    </source>
</evidence>
<accession>A0A2N1J2F3</accession>
<keyword evidence="3" id="KW-1185">Reference proteome</keyword>
<dbReference type="KEGG" id="ahs:AHALO_0952"/>
<feature type="coiled-coil region" evidence="1">
    <location>
        <begin position="52"/>
        <end position="79"/>
    </location>
</feature>
<evidence type="ECO:0000313" key="2">
    <source>
        <dbReference type="EMBL" id="PKI80674.1"/>
    </source>
</evidence>
<dbReference type="EMBL" id="NXIF01000030">
    <property type="protein sequence ID" value="PKI80674.1"/>
    <property type="molecule type" value="Genomic_DNA"/>
</dbReference>
<dbReference type="OrthoDB" id="5347768at2"/>
<evidence type="ECO:0000313" key="3">
    <source>
        <dbReference type="Proteomes" id="UP000233248"/>
    </source>
</evidence>
<reference evidence="2 3" key="1">
    <citation type="submission" date="2017-09" db="EMBL/GenBank/DDBJ databases">
        <title>Genomics of the genus Arcobacter.</title>
        <authorList>
            <person name="Perez-Cataluna A."/>
            <person name="Figueras M.J."/>
            <person name="Salas-Masso N."/>
        </authorList>
    </citation>
    <scope>NUCLEOTIDE SEQUENCE [LARGE SCALE GENOMIC DNA]</scope>
    <source>
        <strain evidence="2 3">DSM 18005</strain>
    </source>
</reference>
<name>A0A2N1J2F3_9BACT</name>
<protein>
    <submittedName>
        <fullName evidence="2">Uncharacterized protein</fullName>
    </submittedName>
</protein>
<proteinExistence type="predicted"/>
<dbReference type="RefSeq" id="WP_101184901.1">
    <property type="nucleotide sequence ID" value="NZ_CP031218.1"/>
</dbReference>
<dbReference type="Proteomes" id="UP000233248">
    <property type="component" value="Unassembled WGS sequence"/>
</dbReference>
<keyword evidence="1" id="KW-0175">Coiled coil</keyword>
<comment type="caution">
    <text evidence="2">The sequence shown here is derived from an EMBL/GenBank/DDBJ whole genome shotgun (WGS) entry which is preliminary data.</text>
</comment>